<proteinExistence type="predicted"/>
<name>A0A195CBE7_9HYME</name>
<reference evidence="1 2" key="1">
    <citation type="submission" date="2016-03" db="EMBL/GenBank/DDBJ databases">
        <title>Cyphomyrmex costatus WGS genome.</title>
        <authorList>
            <person name="Nygaard S."/>
            <person name="Hu H."/>
            <person name="Boomsma J."/>
            <person name="Zhang G."/>
        </authorList>
    </citation>
    <scope>NUCLEOTIDE SEQUENCE [LARGE SCALE GENOMIC DNA]</scope>
    <source>
        <strain evidence="1">MS0001</strain>
        <tissue evidence="1">Whole body</tissue>
    </source>
</reference>
<sequence length="112" mass="12838">MSRPKRILVSSCVRRNIVVYDATMARTECRVGDGANLCVQRLPVMYFYQKHPLFQSLQRPREKSDVHHDTITTIIATVSITTSLRFSLYGNLHFCYSTKSRQMTASYSLSDA</sequence>
<dbReference type="EMBL" id="KQ978068">
    <property type="protein sequence ID" value="KYM97438.1"/>
    <property type="molecule type" value="Genomic_DNA"/>
</dbReference>
<dbReference type="Proteomes" id="UP000078542">
    <property type="component" value="Unassembled WGS sequence"/>
</dbReference>
<dbReference type="AlphaFoldDB" id="A0A195CBE7"/>
<accession>A0A195CBE7</accession>
<gene>
    <name evidence="1" type="ORF">ALC62_11730</name>
</gene>
<evidence type="ECO:0000313" key="1">
    <source>
        <dbReference type="EMBL" id="KYM97438.1"/>
    </source>
</evidence>
<evidence type="ECO:0000313" key="2">
    <source>
        <dbReference type="Proteomes" id="UP000078542"/>
    </source>
</evidence>
<protein>
    <submittedName>
        <fullName evidence="1">Uncharacterized protein</fullName>
    </submittedName>
</protein>
<keyword evidence="2" id="KW-1185">Reference proteome</keyword>
<organism evidence="1 2">
    <name type="scientific">Cyphomyrmex costatus</name>
    <dbReference type="NCBI Taxonomy" id="456900"/>
    <lineage>
        <taxon>Eukaryota</taxon>
        <taxon>Metazoa</taxon>
        <taxon>Ecdysozoa</taxon>
        <taxon>Arthropoda</taxon>
        <taxon>Hexapoda</taxon>
        <taxon>Insecta</taxon>
        <taxon>Pterygota</taxon>
        <taxon>Neoptera</taxon>
        <taxon>Endopterygota</taxon>
        <taxon>Hymenoptera</taxon>
        <taxon>Apocrita</taxon>
        <taxon>Aculeata</taxon>
        <taxon>Formicoidea</taxon>
        <taxon>Formicidae</taxon>
        <taxon>Myrmicinae</taxon>
        <taxon>Cyphomyrmex</taxon>
    </lineage>
</organism>